<dbReference type="GO" id="GO:0005737">
    <property type="term" value="C:cytoplasm"/>
    <property type="evidence" value="ECO:0007669"/>
    <property type="project" value="UniProtKB-SubCell"/>
</dbReference>
<evidence type="ECO:0000256" key="3">
    <source>
        <dbReference type="ARBA" id="ARBA00018928"/>
    </source>
</evidence>
<accession>A0A6A6TKS0</accession>
<dbReference type="EMBL" id="MU004308">
    <property type="protein sequence ID" value="KAF2659224.1"/>
    <property type="molecule type" value="Genomic_DNA"/>
</dbReference>
<evidence type="ECO:0000256" key="7">
    <source>
        <dbReference type="ARBA" id="ARBA00022694"/>
    </source>
</evidence>
<dbReference type="InterPro" id="IPR016024">
    <property type="entry name" value="ARM-type_fold"/>
</dbReference>
<keyword evidence="6 11" id="KW-0820">tRNA-binding</keyword>
<evidence type="ECO:0000259" key="12">
    <source>
        <dbReference type="Pfam" id="PF08389"/>
    </source>
</evidence>
<gene>
    <name evidence="14" type="ORF">K491DRAFT_203114</name>
</gene>
<dbReference type="SUPFAM" id="SSF48371">
    <property type="entry name" value="ARM repeat"/>
    <property type="match status" value="1"/>
</dbReference>
<name>A0A6A6TKS0_9PLEO</name>
<keyword evidence="7" id="KW-0819">tRNA processing</keyword>
<dbReference type="FunFam" id="1.25.10.10:FF:000355">
    <property type="entry name" value="Exportin-T"/>
    <property type="match status" value="1"/>
</dbReference>
<evidence type="ECO:0000256" key="6">
    <source>
        <dbReference type="ARBA" id="ARBA00022555"/>
    </source>
</evidence>
<dbReference type="InterPro" id="IPR013598">
    <property type="entry name" value="Exportin-1/Importin-b-like"/>
</dbReference>
<evidence type="ECO:0000256" key="11">
    <source>
        <dbReference type="RuleBase" id="RU366037"/>
    </source>
</evidence>
<reference evidence="14" key="1">
    <citation type="journal article" date="2020" name="Stud. Mycol.">
        <title>101 Dothideomycetes genomes: a test case for predicting lifestyles and emergence of pathogens.</title>
        <authorList>
            <person name="Haridas S."/>
            <person name="Albert R."/>
            <person name="Binder M."/>
            <person name="Bloem J."/>
            <person name="Labutti K."/>
            <person name="Salamov A."/>
            <person name="Andreopoulos B."/>
            <person name="Baker S."/>
            <person name="Barry K."/>
            <person name="Bills G."/>
            <person name="Bluhm B."/>
            <person name="Cannon C."/>
            <person name="Castanera R."/>
            <person name="Culley D."/>
            <person name="Daum C."/>
            <person name="Ezra D."/>
            <person name="Gonzalez J."/>
            <person name="Henrissat B."/>
            <person name="Kuo A."/>
            <person name="Liang C."/>
            <person name="Lipzen A."/>
            <person name="Lutzoni F."/>
            <person name="Magnuson J."/>
            <person name="Mondo S."/>
            <person name="Nolan M."/>
            <person name="Ohm R."/>
            <person name="Pangilinan J."/>
            <person name="Park H.-J."/>
            <person name="Ramirez L."/>
            <person name="Alfaro M."/>
            <person name="Sun H."/>
            <person name="Tritt A."/>
            <person name="Yoshinaga Y."/>
            <person name="Zwiers L.-H."/>
            <person name="Turgeon B."/>
            <person name="Goodwin S."/>
            <person name="Spatafora J."/>
            <person name="Crous P."/>
            <person name="Grigoriev I."/>
        </authorList>
    </citation>
    <scope>NUCLEOTIDE SEQUENCE</scope>
    <source>
        <strain evidence="14">CBS 122681</strain>
    </source>
</reference>
<dbReference type="PANTHER" id="PTHR15952">
    <property type="entry name" value="EXPORTIN-T/LOS1"/>
    <property type="match status" value="1"/>
</dbReference>
<evidence type="ECO:0000256" key="10">
    <source>
        <dbReference type="ARBA" id="ARBA00025147"/>
    </source>
</evidence>
<dbReference type="GO" id="GO:0031267">
    <property type="term" value="F:small GTPase binding"/>
    <property type="evidence" value="ECO:0007669"/>
    <property type="project" value="InterPro"/>
</dbReference>
<evidence type="ECO:0000256" key="1">
    <source>
        <dbReference type="ARBA" id="ARBA00004496"/>
    </source>
</evidence>
<comment type="similarity">
    <text evidence="2 11">Belongs to the exportin family.</text>
</comment>
<comment type="function">
    <text evidence="10">tRNA nucleus export receptor which facilitates tRNA translocation across the nuclear pore complex. Involved in pre-tRNA splicing, probably by affecting the interaction of pre-tRNA with splicing endonuclease.</text>
</comment>
<dbReference type="InterPro" id="IPR040017">
    <property type="entry name" value="XPOT"/>
</dbReference>
<keyword evidence="4 11" id="KW-0813">Transport</keyword>
<dbReference type="OrthoDB" id="26399at2759"/>
<dbReference type="Pfam" id="PF19282">
    <property type="entry name" value="Exportin-T"/>
    <property type="match status" value="1"/>
</dbReference>
<proteinExistence type="inferred from homology"/>
<evidence type="ECO:0000256" key="4">
    <source>
        <dbReference type="ARBA" id="ARBA00022448"/>
    </source>
</evidence>
<dbReference type="GO" id="GO:0000049">
    <property type="term" value="F:tRNA binding"/>
    <property type="evidence" value="ECO:0007669"/>
    <property type="project" value="UniProtKB-UniRule"/>
</dbReference>
<protein>
    <recommendedName>
        <fullName evidence="3 11">Exportin-T</fullName>
    </recommendedName>
    <alternativeName>
        <fullName evidence="11">Exportin(tRNA)</fullName>
    </alternativeName>
    <alternativeName>
        <fullName evidence="11">tRNA exportin</fullName>
    </alternativeName>
</protein>
<evidence type="ECO:0000259" key="13">
    <source>
        <dbReference type="Pfam" id="PF19282"/>
    </source>
</evidence>
<comment type="subcellular location">
    <subcellularLocation>
        <location evidence="1 11">Cytoplasm</location>
    </subcellularLocation>
    <subcellularLocation>
        <location evidence="11">Nucleus</location>
    </subcellularLocation>
    <text evidence="11">Shuttles between the nucleus and the cytoplasm.</text>
</comment>
<feature type="domain" description="Exportin-T C-terminal" evidence="13">
    <location>
        <begin position="343"/>
        <end position="1030"/>
    </location>
</feature>
<dbReference type="GO" id="GO:0071528">
    <property type="term" value="P:tRNA re-export from nucleus"/>
    <property type="evidence" value="ECO:0007669"/>
    <property type="project" value="UniProtKB-UniRule"/>
</dbReference>
<dbReference type="InterPro" id="IPR011989">
    <property type="entry name" value="ARM-like"/>
</dbReference>
<evidence type="ECO:0000256" key="5">
    <source>
        <dbReference type="ARBA" id="ARBA00022490"/>
    </source>
</evidence>
<dbReference type="GO" id="GO:0016363">
    <property type="term" value="C:nuclear matrix"/>
    <property type="evidence" value="ECO:0007669"/>
    <property type="project" value="TreeGrafter"/>
</dbReference>
<feature type="domain" description="Exportin-1/Importin-beta-like" evidence="12">
    <location>
        <begin position="103"/>
        <end position="251"/>
    </location>
</feature>
<evidence type="ECO:0000313" key="15">
    <source>
        <dbReference type="Proteomes" id="UP000799324"/>
    </source>
</evidence>
<sequence>MEAQVENAIDIAYNATSSQALRGQAIEYLEQLRAESSGWQAGLNLFTREPRPADPVRHFSLDLVNSAVQGQRLDPQSLGYIKETLINYVRRTCEPANVNKDSSHIQNKLMQTMTYLFVSTYPSSWQSFFDDFRAIAGDQAAIGSINTTGTILYLRVLNQVHDEIADQLVPRSEDEKKRNTELKDLIRHRDAQKISLSWQEILAKWRNSDLALVELCLRTIGRWVSWIDISLVVNEAMINVFLEMAGQQGIGDPESAQGRVRDAAIDTFSEIVGKKMSPAEKIQLIVFLNLPNVVGQLAGSPALSDFRNTPDYDNDLAETVAKLVNNIVFDIVKILDTDSVDEQTRQQADDLIRIFHPYLLRFFSDQYDEVCSIVIPSLTDLLTFFRKVQKKTKALPNQYSLMLPPVLDAIISKMKYDETASWGEEGEQTDEAEFQDLRKRLHVLQQTVAAIDEPYYIETLSRVVSDIFGRLSSNDQSLNWRDLDLALHEMYLFGELTHRNQGLYAKREPSSIAAQQLVGMMSSMVESGLASYPHPAIQLQYMEICVRYYQFFEQNSHLIPKALENFVHLTHHKHVRVRSRSWYLFQRFVKPLRAQLGNVSHDIIQAIADLLPIKAELPDDATDDMSSDEDDQSADALFNSQLYLFEAVGCVASSPTVSTENKRLYAQMIMSPLFVDIEQTLPQAQNGDERAVLQIHHLIMAIGTLARGYSDWTPSSSNALPPTEVSDEFQKASEALLLALKSLNASMQIRTAARFAFARMIGVLGPRVLEQLPSWIDGLLSSDSTMDEMSTFLKVLGQIIFTFKAEISGVLDNLLTPLLQRIFSALAVTPAGTDDEIQLAELRREYLNLITALLQHGLGSVLVSNANQSNFATVITSLKTFAEDTKDYPTARLAISVLIRMTSVWGGPDKIGPAANNGPTSPIVAPETLPGFDGYVVEQFSPLVWSVPGSAGFNSKDAQAKQVLQELASLQAEIVKKVGEPYVERLKGEIVGFGYGEDVVDQYLRTLAGAFENVKKEKEWRNFFAQFVESVLSARN</sequence>
<dbReference type="Pfam" id="PF08389">
    <property type="entry name" value="Xpo1"/>
    <property type="match status" value="1"/>
</dbReference>
<dbReference type="GO" id="GO:0008033">
    <property type="term" value="P:tRNA processing"/>
    <property type="evidence" value="ECO:0007669"/>
    <property type="project" value="UniProtKB-KW"/>
</dbReference>
<dbReference type="AlphaFoldDB" id="A0A6A6TKS0"/>
<dbReference type="Proteomes" id="UP000799324">
    <property type="component" value="Unassembled WGS sequence"/>
</dbReference>
<evidence type="ECO:0000256" key="8">
    <source>
        <dbReference type="ARBA" id="ARBA00022884"/>
    </source>
</evidence>
<evidence type="ECO:0000256" key="9">
    <source>
        <dbReference type="ARBA" id="ARBA00023242"/>
    </source>
</evidence>
<keyword evidence="5 11" id="KW-0963">Cytoplasm</keyword>
<dbReference type="PANTHER" id="PTHR15952:SF11">
    <property type="entry name" value="EXPORTIN-T"/>
    <property type="match status" value="1"/>
</dbReference>
<evidence type="ECO:0000256" key="2">
    <source>
        <dbReference type="ARBA" id="ARBA00009466"/>
    </source>
</evidence>
<keyword evidence="15" id="KW-1185">Reference proteome</keyword>
<keyword evidence="9 11" id="KW-0539">Nucleus</keyword>
<dbReference type="Gene3D" id="1.25.10.10">
    <property type="entry name" value="Leucine-rich Repeat Variant"/>
    <property type="match status" value="1"/>
</dbReference>
<dbReference type="GO" id="GO:0005643">
    <property type="term" value="C:nuclear pore"/>
    <property type="evidence" value="ECO:0007669"/>
    <property type="project" value="TreeGrafter"/>
</dbReference>
<dbReference type="InterPro" id="IPR045546">
    <property type="entry name" value="Exportin-T_C"/>
</dbReference>
<keyword evidence="8 11" id="KW-0694">RNA-binding</keyword>
<evidence type="ECO:0000313" key="14">
    <source>
        <dbReference type="EMBL" id="KAF2659224.1"/>
    </source>
</evidence>
<organism evidence="14 15">
    <name type="scientific">Lophiostoma macrostomum CBS 122681</name>
    <dbReference type="NCBI Taxonomy" id="1314788"/>
    <lineage>
        <taxon>Eukaryota</taxon>
        <taxon>Fungi</taxon>
        <taxon>Dikarya</taxon>
        <taxon>Ascomycota</taxon>
        <taxon>Pezizomycotina</taxon>
        <taxon>Dothideomycetes</taxon>
        <taxon>Pleosporomycetidae</taxon>
        <taxon>Pleosporales</taxon>
        <taxon>Lophiostomataceae</taxon>
        <taxon>Lophiostoma</taxon>
    </lineage>
</organism>